<dbReference type="Pfam" id="PF03707">
    <property type="entry name" value="MHYT"/>
    <property type="match status" value="1"/>
</dbReference>
<feature type="transmembrane region" description="Helical" evidence="2">
    <location>
        <begin position="221"/>
        <end position="242"/>
    </location>
</feature>
<dbReference type="PANTHER" id="PTHR35152">
    <property type="entry name" value="DOMAIN SIGNALLING PROTEIN, PUTATIVE (AFU_ORTHOLOGUE AFUA_5G11310)-RELATED"/>
    <property type="match status" value="1"/>
</dbReference>
<dbReference type="RefSeq" id="XP_030999269.1">
    <property type="nucleotide sequence ID" value="XM_031134960.1"/>
</dbReference>
<keyword evidence="2" id="KW-0472">Membrane</keyword>
<dbReference type="Proteomes" id="UP000319257">
    <property type="component" value="Unassembled WGS sequence"/>
</dbReference>
<evidence type="ECO:0000256" key="2">
    <source>
        <dbReference type="SAM" id="Phobius"/>
    </source>
</evidence>
<dbReference type="InterPro" id="IPR005330">
    <property type="entry name" value="MHYT_dom"/>
</dbReference>
<comment type="caution">
    <text evidence="4">The sequence shown here is derived from an EMBL/GenBank/DDBJ whole genome shotgun (WGS) entry which is preliminary data.</text>
</comment>
<dbReference type="InParanoid" id="A0A507BLL2"/>
<reference evidence="4 5" key="1">
    <citation type="submission" date="2019-06" db="EMBL/GenBank/DDBJ databases">
        <title>Draft genome sequence of the filamentous fungus Phialemoniopsis curvata isolated from diesel fuel.</title>
        <authorList>
            <person name="Varaljay V.A."/>
            <person name="Lyon W.J."/>
            <person name="Crouch A.L."/>
            <person name="Drake C.E."/>
            <person name="Hollomon J.M."/>
            <person name="Nadeau L.J."/>
            <person name="Nunn H.S."/>
            <person name="Stevenson B.S."/>
            <person name="Bojanowski C.L."/>
            <person name="Crookes-Goodson W.J."/>
        </authorList>
    </citation>
    <scope>NUCLEOTIDE SEQUENCE [LARGE SCALE GENOMIC DNA]</scope>
    <source>
        <strain evidence="4 5">D216</strain>
    </source>
</reference>
<keyword evidence="2" id="KW-1133">Transmembrane helix</keyword>
<evidence type="ECO:0000313" key="4">
    <source>
        <dbReference type="EMBL" id="TPX17558.1"/>
    </source>
</evidence>
<dbReference type="PANTHER" id="PTHR35152:SF1">
    <property type="entry name" value="DOMAIN SIGNALLING PROTEIN, PUTATIVE (AFU_ORTHOLOGUE AFUA_5G11310)-RELATED"/>
    <property type="match status" value="1"/>
</dbReference>
<feature type="transmembrane region" description="Helical" evidence="2">
    <location>
        <begin position="142"/>
        <end position="169"/>
    </location>
</feature>
<evidence type="ECO:0000256" key="1">
    <source>
        <dbReference type="SAM" id="MobiDB-lite"/>
    </source>
</evidence>
<dbReference type="EMBL" id="SKBQ01000139">
    <property type="protein sequence ID" value="TPX17558.1"/>
    <property type="molecule type" value="Genomic_DNA"/>
</dbReference>
<feature type="transmembrane region" description="Helical" evidence="2">
    <location>
        <begin position="181"/>
        <end position="201"/>
    </location>
</feature>
<dbReference type="STRING" id="1093900.A0A507BLL2"/>
<dbReference type="AlphaFoldDB" id="A0A507BLL2"/>
<organism evidence="4 5">
    <name type="scientific">Thyridium curvatum</name>
    <dbReference type="NCBI Taxonomy" id="1093900"/>
    <lineage>
        <taxon>Eukaryota</taxon>
        <taxon>Fungi</taxon>
        <taxon>Dikarya</taxon>
        <taxon>Ascomycota</taxon>
        <taxon>Pezizomycotina</taxon>
        <taxon>Sordariomycetes</taxon>
        <taxon>Sordariomycetidae</taxon>
        <taxon>Thyridiales</taxon>
        <taxon>Thyridiaceae</taxon>
        <taxon>Thyridium</taxon>
    </lineage>
</organism>
<protein>
    <recommendedName>
        <fullName evidence="3">MHYT domain-containing protein</fullName>
    </recommendedName>
</protein>
<feature type="transmembrane region" description="Helical" evidence="2">
    <location>
        <begin position="78"/>
        <end position="103"/>
    </location>
</feature>
<gene>
    <name evidence="4" type="ORF">E0L32_012151</name>
</gene>
<feature type="domain" description="MHYT" evidence="3">
    <location>
        <begin position="122"/>
        <end position="173"/>
    </location>
</feature>
<keyword evidence="5" id="KW-1185">Reference proteome</keyword>
<sequence length="872" mass="96099">MSVDDLLRQYQGHIVSQNYNAGFIALSYLVSFVGSASTLELINRRTGSKGFFNQLTAPWHFIGNRAIDLANGEPELQVAYSSGFTAVSFFVPIVVLLAAFIAFGTNNHVSWWRITVGSILCGAAICGMHYLGNASINNYKCIYQVAFIIGAAIIAVFASFVALSAFFVFRGIWANSWWKRALSAIVLAGAVSGMHWCAVVGTRYLLVDIKPKDNEPSRNATVIVVICLSLAACFIIASSAIYRARKMRKSALRAQQITLGTAVFDTHGRVLVDADGLIPSAVVTDSFLEKSRKEGFNNTHPVFNWMFRASRNWGGISTLLVGMKHHLLQLSSPSSTTADEGGIQLINEHGEMVENYDIIFRELFCVAAMNLAERLRLNISSIGVLWDEILPTGACRKTGAQSKRQHQSHSRPRSEHTTGEDQGEIDLAEKGLHDAQLEYGRGSLMFLVHRVQTSREAERLASAGYRFAELHQVSNLIQTSMQIQSADFESVLRVLELYADQDRRPSGVHVGFFAIRARVDSRGFDVLVPKGARHLLPSQSLHLEDIQRSHVEFLRHFEGMTVSSLVPRLLEGSAAGSPPKMKEFAKQMGEAIKGLRLAVKEPLFEQAVLSPTILRLPSPDGDHGQMETVMITLRLVVPIHSVLSSPDCELIPLSVLKMHQISGRHHQEFAQEVHREFGPFVKTVPPRTGNSEKGRSWPATKLLRLHPGGSMMNKRSVAMVTRKQASLAPTKSSSTVNLCQPDSSNRSRSVDTVEMVDEAERYRSQEDWNVVPQSYGGILVSKEVTINIQNGQTSTGENEGTIKSQSMVVVEDEDRVQKTTSRSSSIELQPMSGMAVKAQTGLQVSKVHVYSGSATDIQTYVDILFADAMGSR</sequence>
<feature type="transmembrane region" description="Helical" evidence="2">
    <location>
        <begin position="21"/>
        <end position="42"/>
    </location>
</feature>
<dbReference type="GeneID" id="41979598"/>
<feature type="region of interest" description="Disordered" evidence="1">
    <location>
        <begin position="397"/>
        <end position="422"/>
    </location>
</feature>
<evidence type="ECO:0000313" key="5">
    <source>
        <dbReference type="Proteomes" id="UP000319257"/>
    </source>
</evidence>
<feature type="region of interest" description="Disordered" evidence="1">
    <location>
        <begin position="726"/>
        <end position="750"/>
    </location>
</feature>
<proteinExistence type="predicted"/>
<dbReference type="OrthoDB" id="264015at2759"/>
<evidence type="ECO:0000259" key="3">
    <source>
        <dbReference type="Pfam" id="PF03707"/>
    </source>
</evidence>
<accession>A0A507BLL2</accession>
<feature type="compositionally biased region" description="Polar residues" evidence="1">
    <location>
        <begin position="726"/>
        <end position="747"/>
    </location>
</feature>
<keyword evidence="2" id="KW-0812">Transmembrane</keyword>
<feature type="transmembrane region" description="Helical" evidence="2">
    <location>
        <begin position="110"/>
        <end position="130"/>
    </location>
</feature>
<name>A0A507BLL2_9PEZI</name>